<sequence>MVAAALASLLGPSALAQSPASLAPPIARPAPERAAATPAMPAVAPAVAPGGVPLTRADVEAWLDGYMPFALARGDIAGGVVVVVKDGQVLLQKGYGFADVAKRRPVDPETTLFRPGSVSKLITWTAVMQLVEQGRLDLDRDVNTYLDFRIPAYR</sequence>
<feature type="domain" description="Beta-lactamase-related" evidence="2">
    <location>
        <begin position="72"/>
        <end position="148"/>
    </location>
</feature>
<dbReference type="InterPro" id="IPR012338">
    <property type="entry name" value="Beta-lactam/transpept-like"/>
</dbReference>
<feature type="chain" id="PRO_5026759866" evidence="1">
    <location>
        <begin position="17"/>
        <end position="154"/>
    </location>
</feature>
<dbReference type="AlphaFoldDB" id="A0A6J4T6C2"/>
<keyword evidence="1" id="KW-0732">Signal</keyword>
<protein>
    <submittedName>
        <fullName evidence="3">Beta-lactamase class C-like and penicillin binding proteins (PBPs) superfamily</fullName>
    </submittedName>
</protein>
<dbReference type="InterPro" id="IPR050491">
    <property type="entry name" value="AmpC-like"/>
</dbReference>
<feature type="non-terminal residue" evidence="3">
    <location>
        <position position="154"/>
    </location>
</feature>
<dbReference type="Pfam" id="PF00144">
    <property type="entry name" value="Beta-lactamase"/>
    <property type="match status" value="1"/>
</dbReference>
<organism evidence="3">
    <name type="scientific">uncultured Sphingomonadaceae bacterium</name>
    <dbReference type="NCBI Taxonomy" id="169976"/>
    <lineage>
        <taxon>Bacteria</taxon>
        <taxon>Pseudomonadati</taxon>
        <taxon>Pseudomonadota</taxon>
        <taxon>Alphaproteobacteria</taxon>
        <taxon>Sphingomonadales</taxon>
        <taxon>Sphingomonadaceae</taxon>
        <taxon>environmental samples</taxon>
    </lineage>
</organism>
<dbReference type="SUPFAM" id="SSF56601">
    <property type="entry name" value="beta-lactamase/transpeptidase-like"/>
    <property type="match status" value="1"/>
</dbReference>
<evidence type="ECO:0000256" key="1">
    <source>
        <dbReference type="SAM" id="SignalP"/>
    </source>
</evidence>
<feature type="signal peptide" evidence="1">
    <location>
        <begin position="1"/>
        <end position="16"/>
    </location>
</feature>
<gene>
    <name evidence="3" type="ORF">AVDCRST_MAG91-1815</name>
</gene>
<evidence type="ECO:0000313" key="3">
    <source>
        <dbReference type="EMBL" id="CAA9514364.1"/>
    </source>
</evidence>
<dbReference type="EMBL" id="CADCVX010000341">
    <property type="protein sequence ID" value="CAA9514364.1"/>
    <property type="molecule type" value="Genomic_DNA"/>
</dbReference>
<name>A0A6J4T6C2_9SPHN</name>
<dbReference type="InterPro" id="IPR001466">
    <property type="entry name" value="Beta-lactam-related"/>
</dbReference>
<dbReference type="Gene3D" id="3.40.710.10">
    <property type="entry name" value="DD-peptidase/beta-lactamase superfamily"/>
    <property type="match status" value="1"/>
</dbReference>
<proteinExistence type="predicted"/>
<reference evidence="3" key="1">
    <citation type="submission" date="2020-02" db="EMBL/GenBank/DDBJ databases">
        <authorList>
            <person name="Meier V. D."/>
        </authorList>
    </citation>
    <scope>NUCLEOTIDE SEQUENCE</scope>
    <source>
        <strain evidence="3">AVDCRST_MAG91</strain>
    </source>
</reference>
<accession>A0A6J4T6C2</accession>
<dbReference type="PANTHER" id="PTHR46825:SF9">
    <property type="entry name" value="BETA-LACTAMASE-RELATED DOMAIN-CONTAINING PROTEIN"/>
    <property type="match status" value="1"/>
</dbReference>
<dbReference type="PANTHER" id="PTHR46825">
    <property type="entry name" value="D-ALANYL-D-ALANINE-CARBOXYPEPTIDASE/ENDOPEPTIDASE AMPH"/>
    <property type="match status" value="1"/>
</dbReference>
<evidence type="ECO:0000259" key="2">
    <source>
        <dbReference type="Pfam" id="PF00144"/>
    </source>
</evidence>